<evidence type="ECO:0000313" key="1">
    <source>
        <dbReference type="EMBL" id="SFJ96177.1"/>
    </source>
</evidence>
<dbReference type="EMBL" id="FOQU01000014">
    <property type="protein sequence ID" value="SFJ96177.1"/>
    <property type="molecule type" value="Genomic_DNA"/>
</dbReference>
<evidence type="ECO:0000313" key="2">
    <source>
        <dbReference type="Proteomes" id="UP000199548"/>
    </source>
</evidence>
<organism evidence="1 2">
    <name type="scientific">Paraburkholderia megapolitana</name>
    <dbReference type="NCBI Taxonomy" id="420953"/>
    <lineage>
        <taxon>Bacteria</taxon>
        <taxon>Pseudomonadati</taxon>
        <taxon>Pseudomonadota</taxon>
        <taxon>Betaproteobacteria</taxon>
        <taxon>Burkholderiales</taxon>
        <taxon>Burkholderiaceae</taxon>
        <taxon>Paraburkholderia</taxon>
    </lineage>
</organism>
<sequence>MDANEALGIIGLLSSNGVEARRLYLANRLMDITGGVIQHGPMKGYNLGELATWRVADNSAKILGLYEQEICELLAELGKTRHTLIDLGAADGFYGVGMVASGCYQTSHCFEIVDESRDNIRKIAVNAGVADRVHLHGAATENFMSELQSYHVALTDSVVLCDIETHEFEVFTEECLKSLSNAHIIIEIHDFMIADGKAKYEGLLARSRQYFEIHEIKTGARDLSAIPILSDHWTDSDRWLLCSESRAKLMSWLYLRPRS</sequence>
<gene>
    <name evidence="1" type="ORF">SAMN05192543_11431</name>
</gene>
<dbReference type="SUPFAM" id="SSF53335">
    <property type="entry name" value="S-adenosyl-L-methionine-dependent methyltransferases"/>
    <property type="match status" value="1"/>
</dbReference>
<dbReference type="Gene3D" id="3.40.50.150">
    <property type="entry name" value="Vaccinia Virus protein VP39"/>
    <property type="match status" value="1"/>
</dbReference>
<name>A0A1I3VPK0_9BURK</name>
<dbReference type="AlphaFoldDB" id="A0A1I3VPK0"/>
<proteinExistence type="predicted"/>
<accession>A0A1I3VPK0</accession>
<reference evidence="1 2" key="1">
    <citation type="submission" date="2016-10" db="EMBL/GenBank/DDBJ databases">
        <authorList>
            <person name="de Groot N.N."/>
        </authorList>
    </citation>
    <scope>NUCLEOTIDE SEQUENCE [LARGE SCALE GENOMIC DNA]</scope>
    <source>
        <strain evidence="1 2">LMG 23650</strain>
    </source>
</reference>
<dbReference type="InterPro" id="IPR029063">
    <property type="entry name" value="SAM-dependent_MTases_sf"/>
</dbReference>
<evidence type="ECO:0008006" key="3">
    <source>
        <dbReference type="Google" id="ProtNLM"/>
    </source>
</evidence>
<dbReference type="RefSeq" id="WP_091020002.1">
    <property type="nucleotide sequence ID" value="NZ_CP041745.1"/>
</dbReference>
<protein>
    <recommendedName>
        <fullName evidence="3">Methyltransferase FkbM domain-containing protein</fullName>
    </recommendedName>
</protein>
<dbReference type="Proteomes" id="UP000199548">
    <property type="component" value="Unassembled WGS sequence"/>
</dbReference>
<dbReference type="OrthoDB" id="108476at2"/>
<keyword evidence="2" id="KW-1185">Reference proteome</keyword>
<dbReference type="STRING" id="420953.SAMN05192543_11431"/>